<dbReference type="PANTHER" id="PTHR33202">
    <property type="entry name" value="ZINC UPTAKE REGULATION PROTEIN"/>
    <property type="match status" value="1"/>
</dbReference>
<dbReference type="RefSeq" id="WP_015756168.1">
    <property type="nucleotide sequence ID" value="NC_013216.1"/>
</dbReference>
<reference evidence="9 10" key="1">
    <citation type="journal article" date="2009" name="Stand. Genomic Sci.">
        <title>Complete genome sequence of Desulfotomaculum acetoxidans type strain (5575).</title>
        <authorList>
            <person name="Spring S."/>
            <person name="Lapidus A."/>
            <person name="Schroder M."/>
            <person name="Gleim D."/>
            <person name="Sims D."/>
            <person name="Meincke L."/>
            <person name="Glavina Del Rio T."/>
            <person name="Tice H."/>
            <person name="Copeland A."/>
            <person name="Cheng J.F."/>
            <person name="Lucas S."/>
            <person name="Chen F."/>
            <person name="Nolan M."/>
            <person name="Bruce D."/>
            <person name="Goodwin L."/>
            <person name="Pitluck S."/>
            <person name="Ivanova N."/>
            <person name="Mavromatis K."/>
            <person name="Mikhailova N."/>
            <person name="Pati A."/>
            <person name="Chen A."/>
            <person name="Palaniappan K."/>
            <person name="Land M."/>
            <person name="Hauser L."/>
            <person name="Chang Y.J."/>
            <person name="Jeffries C.D."/>
            <person name="Chain P."/>
            <person name="Saunders E."/>
            <person name="Brettin T."/>
            <person name="Detter J.C."/>
            <person name="Goker M."/>
            <person name="Bristow J."/>
            <person name="Eisen J.A."/>
            <person name="Markowitz V."/>
            <person name="Hugenholtz P."/>
            <person name="Kyrpides N.C."/>
            <person name="Klenk H.P."/>
            <person name="Han C."/>
        </authorList>
    </citation>
    <scope>NUCLEOTIDE SEQUENCE [LARGE SCALE GENOMIC DNA]</scope>
    <source>
        <strain evidence="10">ATCC 49208 / DSM 771 / VKM B-1644</strain>
    </source>
</reference>
<keyword evidence="2" id="KW-0678">Repressor</keyword>
<gene>
    <name evidence="9" type="ordered locus">Dtox_0529</name>
</gene>
<dbReference type="CDD" id="cd07153">
    <property type="entry name" value="Fur_like"/>
    <property type="match status" value="1"/>
</dbReference>
<dbReference type="HOGENOM" id="CLU_096072_3_1_9"/>
<protein>
    <submittedName>
        <fullName evidence="9">Ferric uptake regulator, Fur family</fullName>
    </submittedName>
</protein>
<dbReference type="InterPro" id="IPR043135">
    <property type="entry name" value="Fur_C"/>
</dbReference>
<sequence>MLNRAYHLLKECNLRITLQRKAILEILYNCRGHHLEAENIYGLLTVQDNNKRIGLATVYRTMELFEKIGIVSRLSMENSSARYELVMFDRLMHHHLICLKCGQLTELDDRMAEEFKNRISEEKGFEVADKSMKIYGYCSSCKG</sequence>
<dbReference type="Proteomes" id="UP000002217">
    <property type="component" value="Chromosome"/>
</dbReference>
<keyword evidence="3 7" id="KW-0862">Zinc</keyword>
<dbReference type="GO" id="GO:0008270">
    <property type="term" value="F:zinc ion binding"/>
    <property type="evidence" value="ECO:0007669"/>
    <property type="project" value="TreeGrafter"/>
</dbReference>
<keyword evidence="6" id="KW-0804">Transcription</keyword>
<dbReference type="GO" id="GO:0003700">
    <property type="term" value="F:DNA-binding transcription factor activity"/>
    <property type="evidence" value="ECO:0007669"/>
    <property type="project" value="InterPro"/>
</dbReference>
<dbReference type="OrthoDB" id="8659436at2"/>
<dbReference type="GO" id="GO:1900376">
    <property type="term" value="P:regulation of secondary metabolite biosynthetic process"/>
    <property type="evidence" value="ECO:0007669"/>
    <property type="project" value="TreeGrafter"/>
</dbReference>
<dbReference type="Pfam" id="PF01475">
    <property type="entry name" value="FUR"/>
    <property type="match status" value="1"/>
</dbReference>
<dbReference type="STRING" id="485916.Dtox_0529"/>
<evidence type="ECO:0000256" key="8">
    <source>
        <dbReference type="PIRSR" id="PIRSR602481-2"/>
    </source>
</evidence>
<feature type="binding site" evidence="7">
    <location>
        <position position="101"/>
    </location>
    <ligand>
        <name>Zn(2+)</name>
        <dbReference type="ChEBI" id="CHEBI:29105"/>
    </ligand>
</feature>
<dbReference type="KEGG" id="dae:Dtox_0529"/>
<evidence type="ECO:0000256" key="4">
    <source>
        <dbReference type="ARBA" id="ARBA00023015"/>
    </source>
</evidence>
<keyword evidence="4" id="KW-0805">Transcription regulation</keyword>
<feature type="binding site" evidence="7">
    <location>
        <position position="141"/>
    </location>
    <ligand>
        <name>Zn(2+)</name>
        <dbReference type="ChEBI" id="CHEBI:29105"/>
    </ligand>
</feature>
<dbReference type="PANTHER" id="PTHR33202:SF7">
    <property type="entry name" value="FERRIC UPTAKE REGULATION PROTEIN"/>
    <property type="match status" value="1"/>
</dbReference>
<dbReference type="AlphaFoldDB" id="C8W5Z4"/>
<dbReference type="InterPro" id="IPR036388">
    <property type="entry name" value="WH-like_DNA-bd_sf"/>
</dbReference>
<keyword evidence="5" id="KW-0238">DNA-binding</keyword>
<feature type="binding site" evidence="7">
    <location>
        <position position="98"/>
    </location>
    <ligand>
        <name>Zn(2+)</name>
        <dbReference type="ChEBI" id="CHEBI:29105"/>
    </ligand>
</feature>
<evidence type="ECO:0000256" key="3">
    <source>
        <dbReference type="ARBA" id="ARBA00022833"/>
    </source>
</evidence>
<dbReference type="GO" id="GO:0000976">
    <property type="term" value="F:transcription cis-regulatory region binding"/>
    <property type="evidence" value="ECO:0007669"/>
    <property type="project" value="TreeGrafter"/>
</dbReference>
<dbReference type="eggNOG" id="COG0735">
    <property type="taxonomic scope" value="Bacteria"/>
</dbReference>
<name>C8W5Z4_DESAS</name>
<keyword evidence="8" id="KW-0408">Iron</keyword>
<comment type="cofactor">
    <cofactor evidence="7">
        <name>Zn(2+)</name>
        <dbReference type="ChEBI" id="CHEBI:29105"/>
    </cofactor>
    <text evidence="7">Binds 1 zinc ion per subunit.</text>
</comment>
<evidence type="ECO:0000256" key="7">
    <source>
        <dbReference type="PIRSR" id="PIRSR602481-1"/>
    </source>
</evidence>
<comment type="cofactor">
    <cofactor evidence="8">
        <name>Mn(2+)</name>
        <dbReference type="ChEBI" id="CHEBI:29035"/>
    </cofactor>
    <cofactor evidence="8">
        <name>Fe(2+)</name>
        <dbReference type="ChEBI" id="CHEBI:29033"/>
    </cofactor>
    <text evidence="8">Binds 1 Mn(2+) or Fe(2+) ion per subunit.</text>
</comment>
<dbReference type="InterPro" id="IPR002481">
    <property type="entry name" value="FUR"/>
</dbReference>
<evidence type="ECO:0000256" key="5">
    <source>
        <dbReference type="ARBA" id="ARBA00023125"/>
    </source>
</evidence>
<evidence type="ECO:0000256" key="2">
    <source>
        <dbReference type="ARBA" id="ARBA00022491"/>
    </source>
</evidence>
<dbReference type="EMBL" id="CP001720">
    <property type="protein sequence ID" value="ACV61449.1"/>
    <property type="molecule type" value="Genomic_DNA"/>
</dbReference>
<comment type="similarity">
    <text evidence="1">Belongs to the Fur family.</text>
</comment>
<feature type="binding site" evidence="7">
    <location>
        <position position="138"/>
    </location>
    <ligand>
        <name>Zn(2+)</name>
        <dbReference type="ChEBI" id="CHEBI:29105"/>
    </ligand>
</feature>
<keyword evidence="10" id="KW-1185">Reference proteome</keyword>
<keyword evidence="7" id="KW-0479">Metal-binding</keyword>
<evidence type="ECO:0000256" key="6">
    <source>
        <dbReference type="ARBA" id="ARBA00023163"/>
    </source>
</evidence>
<evidence type="ECO:0000313" key="9">
    <source>
        <dbReference type="EMBL" id="ACV61449.1"/>
    </source>
</evidence>
<feature type="binding site" evidence="8">
    <location>
        <position position="113"/>
    </location>
    <ligand>
        <name>Fe cation</name>
        <dbReference type="ChEBI" id="CHEBI:24875"/>
    </ligand>
</feature>
<dbReference type="Gene3D" id="1.10.10.10">
    <property type="entry name" value="Winged helix-like DNA-binding domain superfamily/Winged helix DNA-binding domain"/>
    <property type="match status" value="1"/>
</dbReference>
<accession>C8W5Z4</accession>
<dbReference type="InterPro" id="IPR036390">
    <property type="entry name" value="WH_DNA-bd_sf"/>
</dbReference>
<dbReference type="SUPFAM" id="SSF46785">
    <property type="entry name" value="Winged helix' DNA-binding domain"/>
    <property type="match status" value="1"/>
</dbReference>
<dbReference type="GO" id="GO:0045892">
    <property type="term" value="P:negative regulation of DNA-templated transcription"/>
    <property type="evidence" value="ECO:0007669"/>
    <property type="project" value="TreeGrafter"/>
</dbReference>
<evidence type="ECO:0000256" key="1">
    <source>
        <dbReference type="ARBA" id="ARBA00007957"/>
    </source>
</evidence>
<evidence type="ECO:0000313" key="10">
    <source>
        <dbReference type="Proteomes" id="UP000002217"/>
    </source>
</evidence>
<proteinExistence type="inferred from homology"/>
<organism evidence="9 10">
    <name type="scientific">Desulfofarcimen acetoxidans (strain ATCC 49208 / DSM 771 / KCTC 5769 / VKM B-1644 / 5575)</name>
    <name type="common">Desulfotomaculum acetoxidans</name>
    <dbReference type="NCBI Taxonomy" id="485916"/>
    <lineage>
        <taxon>Bacteria</taxon>
        <taxon>Bacillati</taxon>
        <taxon>Bacillota</taxon>
        <taxon>Clostridia</taxon>
        <taxon>Eubacteriales</taxon>
        <taxon>Peptococcaceae</taxon>
        <taxon>Desulfofarcimen</taxon>
    </lineage>
</organism>
<dbReference type="Gene3D" id="3.30.1490.190">
    <property type="match status" value="1"/>
</dbReference>